<protein>
    <recommendedName>
        <fullName evidence="6 7">Small ribosomal subunit protein uS4</fullName>
    </recommendedName>
</protein>
<dbReference type="NCBIfam" id="NF003717">
    <property type="entry name" value="PRK05327.1"/>
    <property type="match status" value="1"/>
</dbReference>
<dbReference type="GO" id="GO:0003735">
    <property type="term" value="F:structural constituent of ribosome"/>
    <property type="evidence" value="ECO:0007669"/>
    <property type="project" value="InterPro"/>
</dbReference>
<dbReference type="AlphaFoldDB" id="A0A2M6WYG3"/>
<dbReference type="SMART" id="SM01390">
    <property type="entry name" value="Ribosomal_S4"/>
    <property type="match status" value="1"/>
</dbReference>
<evidence type="ECO:0000259" key="11">
    <source>
        <dbReference type="SMART" id="SM01390"/>
    </source>
</evidence>
<proteinExistence type="inferred from homology"/>
<accession>A0A2M6WYG3</accession>
<dbReference type="Gene3D" id="3.10.290.10">
    <property type="entry name" value="RNA-binding S4 domain"/>
    <property type="match status" value="1"/>
</dbReference>
<evidence type="ECO:0000256" key="4">
    <source>
        <dbReference type="ARBA" id="ARBA00022980"/>
    </source>
</evidence>
<evidence type="ECO:0000256" key="7">
    <source>
        <dbReference type="HAMAP-Rule" id="MF_01306"/>
    </source>
</evidence>
<feature type="region of interest" description="Disordered" evidence="9">
    <location>
        <begin position="1"/>
        <end position="25"/>
    </location>
</feature>
<dbReference type="EMBL" id="PEZP01000043">
    <property type="protein sequence ID" value="PIT97819.1"/>
    <property type="molecule type" value="Genomic_DNA"/>
</dbReference>
<evidence type="ECO:0000313" key="12">
    <source>
        <dbReference type="EMBL" id="PIT97819.1"/>
    </source>
</evidence>
<evidence type="ECO:0000256" key="5">
    <source>
        <dbReference type="ARBA" id="ARBA00023274"/>
    </source>
</evidence>
<dbReference type="GO" id="GO:0015935">
    <property type="term" value="C:small ribosomal subunit"/>
    <property type="evidence" value="ECO:0007669"/>
    <property type="project" value="InterPro"/>
</dbReference>
<dbReference type="InterPro" id="IPR022801">
    <property type="entry name" value="Ribosomal_uS4"/>
</dbReference>
<dbReference type="InterPro" id="IPR018079">
    <property type="entry name" value="Ribosomal_uS4_CS"/>
</dbReference>
<keyword evidence="3 7" id="KW-0694">RNA-binding</keyword>
<keyword evidence="4 7" id="KW-0689">Ribosomal protein</keyword>
<gene>
    <name evidence="7" type="primary">rpsD</name>
    <name evidence="12" type="ORF">COT71_03945</name>
</gene>
<comment type="caution">
    <text evidence="12">The sequence shown here is derived from an EMBL/GenBank/DDBJ whole genome shotgun (WGS) entry which is preliminary data.</text>
</comment>
<dbReference type="PROSITE" id="PS00632">
    <property type="entry name" value="RIBOSOMAL_S4"/>
    <property type="match status" value="1"/>
</dbReference>
<dbReference type="InterPro" id="IPR036986">
    <property type="entry name" value="S4_RNA-bd_sf"/>
</dbReference>
<dbReference type="PANTHER" id="PTHR11831">
    <property type="entry name" value="30S 40S RIBOSOMAL PROTEIN"/>
    <property type="match status" value="1"/>
</dbReference>
<dbReference type="CDD" id="cd00165">
    <property type="entry name" value="S4"/>
    <property type="match status" value="1"/>
</dbReference>
<dbReference type="PANTHER" id="PTHR11831:SF4">
    <property type="entry name" value="SMALL RIBOSOMAL SUBUNIT PROTEIN US4M"/>
    <property type="match status" value="1"/>
</dbReference>
<dbReference type="Pfam" id="PF01479">
    <property type="entry name" value="S4"/>
    <property type="match status" value="1"/>
</dbReference>
<dbReference type="Pfam" id="PF00163">
    <property type="entry name" value="Ribosomal_S4"/>
    <property type="match status" value="1"/>
</dbReference>
<comment type="function">
    <text evidence="7">One of the primary rRNA binding proteins, it binds directly to 16S rRNA where it nucleates assembly of the body of the 30S subunit.</text>
</comment>
<reference evidence="13" key="1">
    <citation type="submission" date="2017-09" db="EMBL/GenBank/DDBJ databases">
        <title>Depth-based differentiation of microbial function through sediment-hosted aquifers and enrichment of novel symbionts in the deep terrestrial subsurface.</title>
        <authorList>
            <person name="Probst A.J."/>
            <person name="Ladd B."/>
            <person name="Jarett J.K."/>
            <person name="Geller-Mcgrath D.E."/>
            <person name="Sieber C.M.K."/>
            <person name="Emerson J.B."/>
            <person name="Anantharaman K."/>
            <person name="Thomas B.C."/>
            <person name="Malmstrom R."/>
            <person name="Stieglmeier M."/>
            <person name="Klingl A."/>
            <person name="Woyke T."/>
            <person name="Ryan C.M."/>
            <person name="Banfield J.F."/>
        </authorList>
    </citation>
    <scope>NUCLEOTIDE SEQUENCE [LARGE SCALE GENOMIC DNA]</scope>
</reference>
<keyword evidence="5 7" id="KW-0687">Ribonucleoprotein</keyword>
<dbReference type="SUPFAM" id="SSF55174">
    <property type="entry name" value="Alpha-L RNA-binding motif"/>
    <property type="match status" value="1"/>
</dbReference>
<feature type="domain" description="Small ribosomal subunit protein uS4 N-terminal" evidence="11">
    <location>
        <begin position="6"/>
        <end position="67"/>
    </location>
</feature>
<evidence type="ECO:0000313" key="13">
    <source>
        <dbReference type="Proteomes" id="UP000230731"/>
    </source>
</evidence>
<dbReference type="InterPro" id="IPR002942">
    <property type="entry name" value="S4_RNA-bd"/>
</dbReference>
<organism evidence="12 13">
    <name type="scientific">Candidatus Andersenbacteria bacterium CG10_big_fil_rev_8_21_14_0_10_54_11</name>
    <dbReference type="NCBI Taxonomy" id="1974485"/>
    <lineage>
        <taxon>Bacteria</taxon>
        <taxon>Candidatus Anderseniibacteriota</taxon>
    </lineage>
</organism>
<evidence type="ECO:0000256" key="2">
    <source>
        <dbReference type="ARBA" id="ARBA00022730"/>
    </source>
</evidence>
<sequence>MSPLPQKTGAKGGGRRGRNKSQFGMQLAEKQQLKRVYGVRDEQLRRYFRLARRQHAETGPALIVLLESRLDNAVFRASMAETRAQARQMVSHRFFTVNGRPVNIPSYGLSAGDTVQIKEGKRSKAYFTSFEKRMQNAHLPSWLALKVDEFGFAVTGSPSSEEAALGVHVQSVVELLGR</sequence>
<comment type="similarity">
    <text evidence="1 7 8">Belongs to the universal ribosomal protein uS4 family.</text>
</comment>
<evidence type="ECO:0000256" key="3">
    <source>
        <dbReference type="ARBA" id="ARBA00022884"/>
    </source>
</evidence>
<dbReference type="GO" id="GO:0019843">
    <property type="term" value="F:rRNA binding"/>
    <property type="evidence" value="ECO:0007669"/>
    <property type="project" value="UniProtKB-UniRule"/>
</dbReference>
<dbReference type="Gene3D" id="1.10.1050.10">
    <property type="entry name" value="Ribosomal Protein S4 Delta 41, Chain A, domain 1"/>
    <property type="match status" value="1"/>
</dbReference>
<dbReference type="FunFam" id="3.10.290.10:FF:000001">
    <property type="entry name" value="30S ribosomal protein S4"/>
    <property type="match status" value="1"/>
</dbReference>
<comment type="subunit">
    <text evidence="7">Part of the 30S ribosomal subunit. Contacts protein S5. The interaction surface between S4 and S5 is involved in control of translational fidelity.</text>
</comment>
<dbReference type="InterPro" id="IPR005709">
    <property type="entry name" value="Ribosomal_uS4_bac-type"/>
</dbReference>
<name>A0A2M6WYG3_9BACT</name>
<dbReference type="SMART" id="SM00363">
    <property type="entry name" value="S4"/>
    <property type="match status" value="1"/>
</dbReference>
<evidence type="ECO:0000256" key="1">
    <source>
        <dbReference type="ARBA" id="ARBA00007465"/>
    </source>
</evidence>
<feature type="domain" description="RNA-binding S4" evidence="10">
    <location>
        <begin position="68"/>
        <end position="128"/>
    </location>
</feature>
<evidence type="ECO:0000259" key="10">
    <source>
        <dbReference type="SMART" id="SM00363"/>
    </source>
</evidence>
<evidence type="ECO:0000256" key="9">
    <source>
        <dbReference type="SAM" id="MobiDB-lite"/>
    </source>
</evidence>
<dbReference type="Proteomes" id="UP000230731">
    <property type="component" value="Unassembled WGS sequence"/>
</dbReference>
<dbReference type="GO" id="GO:0006412">
    <property type="term" value="P:translation"/>
    <property type="evidence" value="ECO:0007669"/>
    <property type="project" value="UniProtKB-UniRule"/>
</dbReference>
<dbReference type="HAMAP" id="MF_01306_B">
    <property type="entry name" value="Ribosomal_uS4_B"/>
    <property type="match status" value="1"/>
</dbReference>
<dbReference type="GO" id="GO:0042274">
    <property type="term" value="P:ribosomal small subunit biogenesis"/>
    <property type="evidence" value="ECO:0007669"/>
    <property type="project" value="TreeGrafter"/>
</dbReference>
<evidence type="ECO:0000256" key="6">
    <source>
        <dbReference type="ARBA" id="ARBA00035254"/>
    </source>
</evidence>
<dbReference type="PROSITE" id="PS50889">
    <property type="entry name" value="S4"/>
    <property type="match status" value="1"/>
</dbReference>
<dbReference type="InterPro" id="IPR001912">
    <property type="entry name" value="Ribosomal_uS4_N"/>
</dbReference>
<comment type="function">
    <text evidence="7">With S5 and S12 plays an important role in translational accuracy.</text>
</comment>
<evidence type="ECO:0000256" key="8">
    <source>
        <dbReference type="RuleBase" id="RU003699"/>
    </source>
</evidence>
<keyword evidence="2 7" id="KW-0699">rRNA-binding</keyword>